<evidence type="ECO:0000256" key="11">
    <source>
        <dbReference type="SAM" id="MobiDB-lite"/>
    </source>
</evidence>
<evidence type="ECO:0008006" key="15">
    <source>
        <dbReference type="Google" id="ProtNLM"/>
    </source>
</evidence>
<feature type="transmembrane region" description="Helical" evidence="12">
    <location>
        <begin position="605"/>
        <end position="627"/>
    </location>
</feature>
<dbReference type="GO" id="GO:0015252">
    <property type="term" value="F:proton channel activity"/>
    <property type="evidence" value="ECO:0007669"/>
    <property type="project" value="InterPro"/>
</dbReference>
<protein>
    <recommendedName>
        <fullName evidence="15">Otopetrin-2</fullName>
    </recommendedName>
</protein>
<gene>
    <name evidence="13" type="ORF">SNE40_021427</name>
</gene>
<dbReference type="GO" id="GO:0005886">
    <property type="term" value="C:plasma membrane"/>
    <property type="evidence" value="ECO:0007669"/>
    <property type="project" value="UniProtKB-SubCell"/>
</dbReference>
<feature type="transmembrane region" description="Helical" evidence="12">
    <location>
        <begin position="172"/>
        <end position="194"/>
    </location>
</feature>
<keyword evidence="6" id="KW-0375">Hydrogen ion transport</keyword>
<keyword evidence="10" id="KW-0407">Ion channel</keyword>
<dbReference type="EMBL" id="JAZGQO010000018">
    <property type="protein sequence ID" value="KAK6167388.1"/>
    <property type="molecule type" value="Genomic_DNA"/>
</dbReference>
<name>A0AAN8J0K3_PATCE</name>
<evidence type="ECO:0000256" key="5">
    <source>
        <dbReference type="ARBA" id="ARBA00022692"/>
    </source>
</evidence>
<evidence type="ECO:0000256" key="9">
    <source>
        <dbReference type="ARBA" id="ARBA00023136"/>
    </source>
</evidence>
<comment type="caution">
    <text evidence="13">The sequence shown here is derived from an EMBL/GenBank/DDBJ whole genome shotgun (WGS) entry which is preliminary data.</text>
</comment>
<feature type="transmembrane region" description="Helical" evidence="12">
    <location>
        <begin position="647"/>
        <end position="664"/>
    </location>
</feature>
<evidence type="ECO:0000256" key="3">
    <source>
        <dbReference type="ARBA" id="ARBA00022448"/>
    </source>
</evidence>
<keyword evidence="8" id="KW-0406">Ion transport</keyword>
<reference evidence="13 14" key="1">
    <citation type="submission" date="2024-01" db="EMBL/GenBank/DDBJ databases">
        <title>The genome of the rayed Mediterranean limpet Patella caerulea (Linnaeus, 1758).</title>
        <authorList>
            <person name="Anh-Thu Weber A."/>
            <person name="Halstead-Nussloch G."/>
        </authorList>
    </citation>
    <scope>NUCLEOTIDE SEQUENCE [LARGE SCALE GENOMIC DNA]</scope>
    <source>
        <strain evidence="13">AATW-2023a</strain>
        <tissue evidence="13">Whole specimen</tissue>
    </source>
</reference>
<dbReference type="Pfam" id="PF03189">
    <property type="entry name" value="Otopetrin"/>
    <property type="match status" value="1"/>
</dbReference>
<keyword evidence="5 12" id="KW-0812">Transmembrane</keyword>
<dbReference type="InterPro" id="IPR004878">
    <property type="entry name" value="Otopetrin"/>
</dbReference>
<feature type="transmembrane region" description="Helical" evidence="12">
    <location>
        <begin position="503"/>
        <end position="524"/>
    </location>
</feature>
<feature type="transmembrane region" description="Helical" evidence="12">
    <location>
        <begin position="536"/>
        <end position="556"/>
    </location>
</feature>
<evidence type="ECO:0000256" key="12">
    <source>
        <dbReference type="SAM" id="Phobius"/>
    </source>
</evidence>
<evidence type="ECO:0000256" key="2">
    <source>
        <dbReference type="ARBA" id="ARBA00006513"/>
    </source>
</evidence>
<evidence type="ECO:0000313" key="13">
    <source>
        <dbReference type="EMBL" id="KAK6167388.1"/>
    </source>
</evidence>
<feature type="transmembrane region" description="Helical" evidence="12">
    <location>
        <begin position="684"/>
        <end position="710"/>
    </location>
</feature>
<organism evidence="13 14">
    <name type="scientific">Patella caerulea</name>
    <name type="common">Rayed Mediterranean limpet</name>
    <dbReference type="NCBI Taxonomy" id="87958"/>
    <lineage>
        <taxon>Eukaryota</taxon>
        <taxon>Metazoa</taxon>
        <taxon>Spiralia</taxon>
        <taxon>Lophotrochozoa</taxon>
        <taxon>Mollusca</taxon>
        <taxon>Gastropoda</taxon>
        <taxon>Patellogastropoda</taxon>
        <taxon>Patelloidea</taxon>
        <taxon>Patellidae</taxon>
        <taxon>Patella</taxon>
    </lineage>
</organism>
<keyword evidence="9 12" id="KW-0472">Membrane</keyword>
<proteinExistence type="inferred from homology"/>
<feature type="transmembrane region" description="Helical" evidence="12">
    <location>
        <begin position="322"/>
        <end position="341"/>
    </location>
</feature>
<evidence type="ECO:0000256" key="7">
    <source>
        <dbReference type="ARBA" id="ARBA00022989"/>
    </source>
</evidence>
<keyword evidence="14" id="KW-1185">Reference proteome</keyword>
<dbReference type="Proteomes" id="UP001347796">
    <property type="component" value="Unassembled WGS sequence"/>
</dbReference>
<feature type="transmembrane region" description="Helical" evidence="12">
    <location>
        <begin position="283"/>
        <end position="302"/>
    </location>
</feature>
<sequence length="717" mass="81864">MAADQEYVPQQMTTSSTVVSNNTATYSGRKFKRSISWSDSESNLRKLRNGDFNNCDLLEKFLTKRRHCHLQSVGNSDADVDSDVNAETESVREDPPEFRLSSSSDADDEVSTRPSTETCPTEPMENKKQIKPGRKLLKTNSVFSDEVFMPDNKRTLTFQQKKILVGPLKDKLFVGLSGLYGIALVVLGFVLPIAETFSDPTKPYFFEIFYLYLYITSILFLIYVYVYLLRRNRMTFNILSRTWSFRRSVNSCKDSPNASTTSFRTRKRKVAFDETNNHHTGSFYLRLGALAFGVGSMIHSGLNFGHYFEIHHHGDPCSDLVQAIKPVFHLIFTFAQLYFVFQNSKMCIHRYRSLARFGLMHMSGTNICVWVRGIVVETLQVIRKSERQQLAQQLAKHPIYDSNNNSITDPALINDEARYDLLPELACHWDALMGRIVDKASDYLYPCTIEYSLICAAILYIMWRNVGYGRSPRREKSVSDDEYDGESVRTTRMSVDCTGSSRGLFLGILMFVVGVVSLVAFYVLVTQDHLRTAATLLGHLSETFMYLVSMVAVCFAAHRMKDLHYSRKRGGLEQTLIIFALFGLFIFGMFSIVAAMFFISTLDGVLTIITNLCMITQASMQAVFMMVALKMSAVNVLHVRRKDGREYVTFLLISNFALWAINTFETQRSEHNPLQLAFYGPKAWSIFSHISVPLGIFYRFHSTVCLSIIWKNAWKYK</sequence>
<accession>A0AAN8J0K3</accession>
<evidence type="ECO:0000256" key="4">
    <source>
        <dbReference type="ARBA" id="ARBA00022475"/>
    </source>
</evidence>
<evidence type="ECO:0000256" key="8">
    <source>
        <dbReference type="ARBA" id="ARBA00023065"/>
    </source>
</evidence>
<feature type="transmembrane region" description="Helical" evidence="12">
    <location>
        <begin position="209"/>
        <end position="229"/>
    </location>
</feature>
<keyword evidence="7 12" id="KW-1133">Transmembrane helix</keyword>
<keyword evidence="3" id="KW-0813">Transport</keyword>
<comment type="similarity">
    <text evidence="2">Belongs to the otopetrin family.</text>
</comment>
<dbReference type="AlphaFoldDB" id="A0AAN8J0K3"/>
<keyword evidence="4" id="KW-1003">Cell membrane</keyword>
<evidence type="ECO:0000256" key="1">
    <source>
        <dbReference type="ARBA" id="ARBA00004651"/>
    </source>
</evidence>
<evidence type="ECO:0000313" key="14">
    <source>
        <dbReference type="Proteomes" id="UP001347796"/>
    </source>
</evidence>
<evidence type="ECO:0000256" key="10">
    <source>
        <dbReference type="ARBA" id="ARBA00023303"/>
    </source>
</evidence>
<feature type="transmembrane region" description="Helical" evidence="12">
    <location>
        <begin position="576"/>
        <end position="599"/>
    </location>
</feature>
<evidence type="ECO:0000256" key="6">
    <source>
        <dbReference type="ARBA" id="ARBA00022781"/>
    </source>
</evidence>
<dbReference type="PANTHER" id="PTHR21522">
    <property type="entry name" value="PROTON CHANNEL OTOP"/>
    <property type="match status" value="1"/>
</dbReference>
<feature type="region of interest" description="Disordered" evidence="11">
    <location>
        <begin position="73"/>
        <end position="129"/>
    </location>
</feature>
<dbReference type="PANTHER" id="PTHR21522:SF32">
    <property type="entry name" value="OTOPETRIN-2"/>
    <property type="match status" value="1"/>
</dbReference>
<comment type="subcellular location">
    <subcellularLocation>
        <location evidence="1">Cell membrane</location>
        <topology evidence="1">Multi-pass membrane protein</topology>
    </subcellularLocation>
</comment>